<dbReference type="Gene3D" id="3.40.50.720">
    <property type="entry name" value="NAD(P)-binding Rossmann-like Domain"/>
    <property type="match status" value="1"/>
</dbReference>
<evidence type="ECO:0000259" key="1">
    <source>
        <dbReference type="Pfam" id="PF02625"/>
    </source>
</evidence>
<dbReference type="Pfam" id="PF02625">
    <property type="entry name" value="XdhC_CoxI"/>
    <property type="match status" value="1"/>
</dbReference>
<dbReference type="InterPro" id="IPR003777">
    <property type="entry name" value="XdhC_CoxI"/>
</dbReference>
<dbReference type="RefSeq" id="WP_188858980.1">
    <property type="nucleotide sequence ID" value="NZ_BMOS01000033.1"/>
</dbReference>
<dbReference type="AlphaFoldDB" id="A0A918D3W3"/>
<dbReference type="EMBL" id="BMOS01000033">
    <property type="protein sequence ID" value="GGN64803.1"/>
    <property type="molecule type" value="Genomic_DNA"/>
</dbReference>
<comment type="caution">
    <text evidence="3">The sequence shown here is derived from an EMBL/GenBank/DDBJ whole genome shotgun (WGS) entry which is preliminary data.</text>
</comment>
<evidence type="ECO:0000259" key="2">
    <source>
        <dbReference type="Pfam" id="PF13478"/>
    </source>
</evidence>
<dbReference type="Pfam" id="PF13478">
    <property type="entry name" value="XdhC_C"/>
    <property type="match status" value="1"/>
</dbReference>
<reference evidence="3" key="2">
    <citation type="submission" date="2020-09" db="EMBL/GenBank/DDBJ databases">
        <authorList>
            <person name="Sun Q."/>
            <person name="Ohkuma M."/>
        </authorList>
    </citation>
    <scope>NUCLEOTIDE SEQUENCE</scope>
    <source>
        <strain evidence="3">JCM 17251</strain>
    </source>
</reference>
<evidence type="ECO:0000313" key="3">
    <source>
        <dbReference type="EMBL" id="GGN64803.1"/>
    </source>
</evidence>
<dbReference type="Proteomes" id="UP000624041">
    <property type="component" value="Unassembled WGS sequence"/>
</dbReference>
<feature type="domain" description="XdhC Rossmann" evidence="2">
    <location>
        <begin position="202"/>
        <end position="337"/>
    </location>
</feature>
<keyword evidence="4" id="KW-1185">Reference proteome</keyword>
<dbReference type="InterPro" id="IPR027051">
    <property type="entry name" value="XdhC_Rossmann_dom"/>
</dbReference>
<proteinExistence type="predicted"/>
<dbReference type="InterPro" id="IPR052698">
    <property type="entry name" value="MoCofactor_Util/Proc"/>
</dbReference>
<protein>
    <submittedName>
        <fullName evidence="3">Xanthine dehydrogenase subunit A</fullName>
    </submittedName>
</protein>
<evidence type="ECO:0000313" key="4">
    <source>
        <dbReference type="Proteomes" id="UP000624041"/>
    </source>
</evidence>
<accession>A0A918D3W3</accession>
<reference evidence="3" key="1">
    <citation type="journal article" date="2014" name="Int. J. Syst. Evol. Microbiol.">
        <title>Complete genome sequence of Corynebacterium casei LMG S-19264T (=DSM 44701T), isolated from a smear-ripened cheese.</title>
        <authorList>
            <consortium name="US DOE Joint Genome Institute (JGI-PGF)"/>
            <person name="Walter F."/>
            <person name="Albersmeier A."/>
            <person name="Kalinowski J."/>
            <person name="Ruckert C."/>
        </authorList>
    </citation>
    <scope>NUCLEOTIDE SEQUENCE</scope>
    <source>
        <strain evidence="3">JCM 17251</strain>
    </source>
</reference>
<gene>
    <name evidence="3" type="primary">pucA</name>
    <name evidence="3" type="ORF">GCM10007971_33050</name>
</gene>
<organism evidence="3 4">
    <name type="scientific">Oceanobacillus indicireducens</name>
    <dbReference type="NCBI Taxonomy" id="1004261"/>
    <lineage>
        <taxon>Bacteria</taxon>
        <taxon>Bacillati</taxon>
        <taxon>Bacillota</taxon>
        <taxon>Bacilli</taxon>
        <taxon>Bacillales</taxon>
        <taxon>Bacillaceae</taxon>
        <taxon>Oceanobacillus</taxon>
    </lineage>
</organism>
<feature type="domain" description="XdhC- CoxI" evidence="1">
    <location>
        <begin position="14"/>
        <end position="79"/>
    </location>
</feature>
<dbReference type="PANTHER" id="PTHR30388:SF6">
    <property type="entry name" value="XANTHINE DEHYDROGENASE SUBUNIT A-RELATED"/>
    <property type="match status" value="1"/>
</dbReference>
<name>A0A918D3W3_9BACI</name>
<sequence length="350" mass="39807">MNDISRMLHVLKERKNENFVLVTVIAVEGSAYRHEGAKMLINEKGETYGIISGGCLETDLIHHALEIFETGKSKVLTYNLTSEDDAGWGQGAGCNGIVNLYLEITGWEIWKDENGRAAWEWLDDRLNSGSSVISVKLMSENNDSDDWFYYCEDGTFFKRINYIDENIPDLKNFFAGEGQIKIIALENDERVLLELYTPRVPLFIFGAGPDVEPLVELASKLDFSIHLIDPRPERCNKENFPMANHFIVDFPHIYLDGNKLPKNSFVLVMTHHFQRDKDILHRIRSYPPDYLGILGPKERTRRLLHPNLLHGNIHSPVGLEIFVEGPEEIAVSICAELIKVKNRKKAGITG</sequence>
<dbReference type="PANTHER" id="PTHR30388">
    <property type="entry name" value="ALDEHYDE OXIDOREDUCTASE MOLYBDENUM COFACTOR ASSEMBLY PROTEIN"/>
    <property type="match status" value="1"/>
</dbReference>